<dbReference type="PANTHER" id="PTHR42793">
    <property type="entry name" value="COA BINDING DOMAIN CONTAINING PROTEIN"/>
    <property type="match status" value="1"/>
</dbReference>
<dbReference type="Pfam" id="PF13607">
    <property type="entry name" value="Succ_CoA_lig"/>
    <property type="match status" value="1"/>
</dbReference>
<dbReference type="SUPFAM" id="SSF52210">
    <property type="entry name" value="Succinyl-CoA synthetase domains"/>
    <property type="match status" value="2"/>
</dbReference>
<gene>
    <name evidence="2" type="ORF">AVDCRST_MAG20-2784</name>
</gene>
<dbReference type="InterPro" id="IPR003781">
    <property type="entry name" value="CoA-bd"/>
</dbReference>
<sequence length="499" mass="51947">MTDLVATSSTTSAVQRFQPMFDPRGVLVAGASSHPGKFGFVALHNLLAGGYEGKVFATNREGGEVLGIPCATSVDDLPDGEIDLVFVCTPASANPGLLRQCAAKGVRAAFVTSAGYGEAGEEGLAAQRDLVALADELGMVLAGPNGQGLVSSPSSLCAQIVAPIPPPGRIGVASQSGNFVSSFMNYAVQTGVGISRAVSAGNAAATGVADYLDFYADDPATAVGLAYVEGIADGRAFAERVRSVAERRPLVLLKGGASSEGQRAAASHTGSLASDDAVFDGMCRQHGITRAATVEEAFEAAATFATQPLPRGPRTVVMTTAGGWGVVTADAIARTSLELVALPEDLLAAIDEHLPPRWSRNNPVDLAGGETRDTIPAVMSLIAEHPAVDAIVYLGLGIQSNQARLMREGPYFPDHGLDRIVAYHERQDARFAEAAAEISERTDKPILTATELAVADPGNPGPAAVRTSGRLCYASSNRAVTALDHLWRHARWRQRRGLG</sequence>
<accession>A0A6J4ISK2</accession>
<name>A0A6J4ISK2_9ACTN</name>
<dbReference type="InterPro" id="IPR036291">
    <property type="entry name" value="NAD(P)-bd_dom_sf"/>
</dbReference>
<dbReference type="Pfam" id="PF13380">
    <property type="entry name" value="CoA_binding_2"/>
    <property type="match status" value="1"/>
</dbReference>
<dbReference type="SUPFAM" id="SSF51735">
    <property type="entry name" value="NAD(P)-binding Rossmann-fold domains"/>
    <property type="match status" value="1"/>
</dbReference>
<dbReference type="InterPro" id="IPR032875">
    <property type="entry name" value="Succ_CoA_lig_flav_dom"/>
</dbReference>
<dbReference type="InterPro" id="IPR043938">
    <property type="entry name" value="Ligase_CoA_dom"/>
</dbReference>
<dbReference type="EMBL" id="CADCSY010000120">
    <property type="protein sequence ID" value="CAA9258218.1"/>
    <property type="molecule type" value="Genomic_DNA"/>
</dbReference>
<dbReference type="SMART" id="SM00881">
    <property type="entry name" value="CoA_binding"/>
    <property type="match status" value="1"/>
</dbReference>
<dbReference type="InterPro" id="IPR016102">
    <property type="entry name" value="Succinyl-CoA_synth-like"/>
</dbReference>
<dbReference type="PANTHER" id="PTHR42793:SF1">
    <property type="entry name" value="PEPTIDYL-LYSINE N-ACETYLTRANSFERASE PATZ"/>
    <property type="match status" value="1"/>
</dbReference>
<organism evidence="2">
    <name type="scientific">uncultured Acidimicrobiales bacterium</name>
    <dbReference type="NCBI Taxonomy" id="310071"/>
    <lineage>
        <taxon>Bacteria</taxon>
        <taxon>Bacillati</taxon>
        <taxon>Actinomycetota</taxon>
        <taxon>Acidimicrobiia</taxon>
        <taxon>Acidimicrobiales</taxon>
        <taxon>environmental samples</taxon>
    </lineage>
</organism>
<dbReference type="GO" id="GO:0043758">
    <property type="term" value="F:acetate-CoA ligase (ADP-forming) activity"/>
    <property type="evidence" value="ECO:0007669"/>
    <property type="project" value="InterPro"/>
</dbReference>
<reference evidence="2" key="1">
    <citation type="submission" date="2020-02" db="EMBL/GenBank/DDBJ databases">
        <authorList>
            <person name="Meier V. D."/>
        </authorList>
    </citation>
    <scope>NUCLEOTIDE SEQUENCE</scope>
    <source>
        <strain evidence="2">AVDCRST_MAG20</strain>
    </source>
</reference>
<dbReference type="Gene3D" id="3.40.50.261">
    <property type="entry name" value="Succinyl-CoA synthetase domains"/>
    <property type="match status" value="2"/>
</dbReference>
<dbReference type="AlphaFoldDB" id="A0A6J4ISK2"/>
<dbReference type="Gene3D" id="3.40.50.720">
    <property type="entry name" value="NAD(P)-binding Rossmann-like Domain"/>
    <property type="match status" value="1"/>
</dbReference>
<feature type="domain" description="CoA-binding" evidence="1">
    <location>
        <begin position="20"/>
        <end position="116"/>
    </location>
</feature>
<evidence type="ECO:0000313" key="2">
    <source>
        <dbReference type="EMBL" id="CAA9258218.1"/>
    </source>
</evidence>
<proteinExistence type="predicted"/>
<dbReference type="Pfam" id="PF19045">
    <property type="entry name" value="Ligase_CoA_2"/>
    <property type="match status" value="1"/>
</dbReference>
<protein>
    <recommendedName>
        <fullName evidence="1">CoA-binding domain-containing protein</fullName>
    </recommendedName>
</protein>
<evidence type="ECO:0000259" key="1">
    <source>
        <dbReference type="SMART" id="SM00881"/>
    </source>
</evidence>